<sequence length="146" mass="16609">MKKSLLILSFCVLSLSANAQSTSKIQKINQLLELTGSGKMAIQMMDQMMGSLKISHSKTSEDFLKEFKKEVKAEDITNMIIPIYDKHYTESDIDQLIAFYNSPIGKKMISTMPQVMQESMIVGQNWAKQIIEKSQAKLKEKNNLEK</sequence>
<dbReference type="AlphaFoldDB" id="A0A1D9PCP4"/>
<keyword evidence="1" id="KW-0732">Signal</keyword>
<dbReference type="KEGG" id="fcm:BIW12_12015"/>
<dbReference type="InterPro" id="IPR018637">
    <property type="entry name" value="DUF2059"/>
</dbReference>
<evidence type="ECO:0000313" key="4">
    <source>
        <dbReference type="Proteomes" id="UP000178198"/>
    </source>
</evidence>
<evidence type="ECO:0000256" key="1">
    <source>
        <dbReference type="SAM" id="SignalP"/>
    </source>
</evidence>
<dbReference type="STRING" id="1306519.BIW12_12015"/>
<keyword evidence="4" id="KW-1185">Reference proteome</keyword>
<dbReference type="Pfam" id="PF09832">
    <property type="entry name" value="DUF2059"/>
    <property type="match status" value="1"/>
</dbReference>
<organism evidence="3 4">
    <name type="scientific">Flavobacterium commune</name>
    <dbReference type="NCBI Taxonomy" id="1306519"/>
    <lineage>
        <taxon>Bacteria</taxon>
        <taxon>Pseudomonadati</taxon>
        <taxon>Bacteroidota</taxon>
        <taxon>Flavobacteriia</taxon>
        <taxon>Flavobacteriales</taxon>
        <taxon>Flavobacteriaceae</taxon>
        <taxon>Flavobacterium</taxon>
    </lineage>
</organism>
<dbReference type="RefSeq" id="WP_071185335.1">
    <property type="nucleotide sequence ID" value="NZ_CP017774.1"/>
</dbReference>
<feature type="signal peptide" evidence="1">
    <location>
        <begin position="1"/>
        <end position="19"/>
    </location>
</feature>
<dbReference type="EMBL" id="CP017774">
    <property type="protein sequence ID" value="APA00095.1"/>
    <property type="molecule type" value="Genomic_DNA"/>
</dbReference>
<accession>A0A1D9PCP4</accession>
<protein>
    <recommendedName>
        <fullName evidence="2">DUF2059 domain-containing protein</fullName>
    </recommendedName>
</protein>
<gene>
    <name evidence="3" type="ORF">BIW12_12015</name>
</gene>
<evidence type="ECO:0000313" key="3">
    <source>
        <dbReference type="EMBL" id="APA00095.1"/>
    </source>
</evidence>
<feature type="domain" description="DUF2059" evidence="2">
    <location>
        <begin position="74"/>
        <end position="132"/>
    </location>
</feature>
<reference evidence="3 4" key="1">
    <citation type="submission" date="2016-10" db="EMBL/GenBank/DDBJ databases">
        <title>Complete Genome Sequence of Flavobacterium sp. PK15.</title>
        <authorList>
            <person name="Ekwe A."/>
            <person name="Kim S.B."/>
        </authorList>
    </citation>
    <scope>NUCLEOTIDE SEQUENCE [LARGE SCALE GENOMIC DNA]</scope>
    <source>
        <strain evidence="3 4">PK15</strain>
    </source>
</reference>
<proteinExistence type="predicted"/>
<dbReference type="OrthoDB" id="1143459at2"/>
<feature type="chain" id="PRO_5009444588" description="DUF2059 domain-containing protein" evidence="1">
    <location>
        <begin position="20"/>
        <end position="146"/>
    </location>
</feature>
<name>A0A1D9PCP4_9FLAO</name>
<dbReference type="Proteomes" id="UP000178198">
    <property type="component" value="Chromosome"/>
</dbReference>
<evidence type="ECO:0000259" key="2">
    <source>
        <dbReference type="Pfam" id="PF09832"/>
    </source>
</evidence>